<evidence type="ECO:0000259" key="2">
    <source>
        <dbReference type="PROSITE" id="PS51457"/>
    </source>
</evidence>
<proteinExistence type="predicted"/>
<gene>
    <name evidence="3" type="ORF">GBAR_LOCUS25910</name>
</gene>
<dbReference type="PANTHER" id="PTHR28665:SF1">
    <property type="entry name" value="BEN DOMAIN-CONTAINING PROTEIN 3"/>
    <property type="match status" value="1"/>
</dbReference>
<feature type="region of interest" description="Disordered" evidence="1">
    <location>
        <begin position="126"/>
        <end position="146"/>
    </location>
</feature>
<feature type="region of interest" description="Disordered" evidence="1">
    <location>
        <begin position="192"/>
        <end position="222"/>
    </location>
</feature>
<name>A0AA35TGU6_GEOBA</name>
<dbReference type="InterPro" id="IPR018379">
    <property type="entry name" value="BEN_domain"/>
</dbReference>
<dbReference type="SMART" id="SM01025">
    <property type="entry name" value="BEN"/>
    <property type="match status" value="1"/>
</dbReference>
<dbReference type="GO" id="GO:0000183">
    <property type="term" value="P:rDNA heterochromatin formation"/>
    <property type="evidence" value="ECO:0007669"/>
    <property type="project" value="InterPro"/>
</dbReference>
<feature type="domain" description="BEN" evidence="2">
    <location>
        <begin position="331"/>
        <end position="423"/>
    </location>
</feature>
<keyword evidence="4" id="KW-1185">Reference proteome</keyword>
<dbReference type="GO" id="GO:0003677">
    <property type="term" value="F:DNA binding"/>
    <property type="evidence" value="ECO:0007669"/>
    <property type="project" value="InterPro"/>
</dbReference>
<dbReference type="EMBL" id="CASHTH010003594">
    <property type="protein sequence ID" value="CAI8046852.1"/>
    <property type="molecule type" value="Genomic_DNA"/>
</dbReference>
<sequence length="452" mass="48462">MAESSETASQEQAASANAVEEGLYYVVKMAGSGSVCVVNKDQLLTGGGEELVVGARCEVGEEGGVQSAVIIGAGSESALSVLESCIKQATPTATPTTDDDVGVVSGDVAREVWGSELAALLSPTKTNTIKGSSTPKTSPVSMETPTKRRRLDFKQSPLRTAAKTPPTVVPSKPVGPSKPLLVGGVKSCLGSKSGSPVGRAKAAAGGEGKAVPREIDPPPLTEKMDPLSQILYEVKEVRRSYSTLAGSLLMIRRNQEDIKNRLTEIGLSIVTNSSDHLILTSDLSPQRTPGDSGVDSSVHLGTLERVEVIPGDPEHPHTLRGINLAATFPEFDPEYLVVSRGKSCSRRNFAVNLVRYLFTPEEMAQCNCSGTRGKGKLEQERLAIVRRTTLTLWPVEDRMKEKGEWAKCIYSIDEACRRLNRPKLKKKEMREEDGIALETEVESFMVGGASQI</sequence>
<dbReference type="InterPro" id="IPR033583">
    <property type="entry name" value="BEND3"/>
</dbReference>
<organism evidence="3 4">
    <name type="scientific">Geodia barretti</name>
    <name type="common">Barrett's horny sponge</name>
    <dbReference type="NCBI Taxonomy" id="519541"/>
    <lineage>
        <taxon>Eukaryota</taxon>
        <taxon>Metazoa</taxon>
        <taxon>Porifera</taxon>
        <taxon>Demospongiae</taxon>
        <taxon>Heteroscleromorpha</taxon>
        <taxon>Tetractinellida</taxon>
        <taxon>Astrophorina</taxon>
        <taxon>Geodiidae</taxon>
        <taxon>Geodia</taxon>
    </lineage>
</organism>
<accession>A0AA35TGU6</accession>
<protein>
    <recommendedName>
        <fullName evidence="2">BEN domain-containing protein</fullName>
    </recommendedName>
</protein>
<evidence type="ECO:0000313" key="3">
    <source>
        <dbReference type="EMBL" id="CAI8046852.1"/>
    </source>
</evidence>
<evidence type="ECO:0000256" key="1">
    <source>
        <dbReference type="SAM" id="MobiDB-lite"/>
    </source>
</evidence>
<evidence type="ECO:0000313" key="4">
    <source>
        <dbReference type="Proteomes" id="UP001174909"/>
    </source>
</evidence>
<dbReference type="Proteomes" id="UP001174909">
    <property type="component" value="Unassembled WGS sequence"/>
</dbReference>
<dbReference type="AlphaFoldDB" id="A0AA35TGU6"/>
<dbReference type="PROSITE" id="PS51457">
    <property type="entry name" value="BEN"/>
    <property type="match status" value="1"/>
</dbReference>
<dbReference type="Pfam" id="PF10523">
    <property type="entry name" value="BEN"/>
    <property type="match status" value="1"/>
</dbReference>
<comment type="caution">
    <text evidence="3">The sequence shown here is derived from an EMBL/GenBank/DDBJ whole genome shotgun (WGS) entry which is preliminary data.</text>
</comment>
<reference evidence="3" key="1">
    <citation type="submission" date="2023-03" db="EMBL/GenBank/DDBJ databases">
        <authorList>
            <person name="Steffen K."/>
            <person name="Cardenas P."/>
        </authorList>
    </citation>
    <scope>NUCLEOTIDE SEQUENCE</scope>
</reference>
<dbReference type="GO" id="GO:0000792">
    <property type="term" value="C:heterochromatin"/>
    <property type="evidence" value="ECO:0007669"/>
    <property type="project" value="InterPro"/>
</dbReference>
<feature type="compositionally biased region" description="Polar residues" evidence="1">
    <location>
        <begin position="126"/>
        <end position="144"/>
    </location>
</feature>
<dbReference type="PANTHER" id="PTHR28665">
    <property type="entry name" value="BEN DOMAIN-CONTAINING PROTEIN 3"/>
    <property type="match status" value="1"/>
</dbReference>